<dbReference type="InterPro" id="IPR014729">
    <property type="entry name" value="Rossmann-like_a/b/a_fold"/>
</dbReference>
<organism evidence="1 2">
    <name type="scientific">Rheinheimera baltica</name>
    <dbReference type="NCBI Taxonomy" id="67576"/>
    <lineage>
        <taxon>Bacteria</taxon>
        <taxon>Pseudomonadati</taxon>
        <taxon>Pseudomonadota</taxon>
        <taxon>Gammaproteobacteria</taxon>
        <taxon>Chromatiales</taxon>
        <taxon>Chromatiaceae</taxon>
        <taxon>Rheinheimera</taxon>
    </lineage>
</organism>
<accession>A0ABT9I0S3</accession>
<dbReference type="SUPFAM" id="SSF48173">
    <property type="entry name" value="Cryptochrome/photolyase FAD-binding domain"/>
    <property type="match status" value="1"/>
</dbReference>
<name>A0ABT9I0S3_9GAMM</name>
<dbReference type="Proteomes" id="UP001231109">
    <property type="component" value="Unassembled WGS sequence"/>
</dbReference>
<dbReference type="Gene3D" id="1.25.40.80">
    <property type="match status" value="1"/>
</dbReference>
<dbReference type="PANTHER" id="PTHR38657:SF1">
    <property type="entry name" value="SLR1343 PROTEIN"/>
    <property type="match status" value="1"/>
</dbReference>
<evidence type="ECO:0000313" key="1">
    <source>
        <dbReference type="EMBL" id="MDP5136964.1"/>
    </source>
</evidence>
<reference evidence="1 2" key="1">
    <citation type="submission" date="2022-11" db="EMBL/GenBank/DDBJ databases">
        <title>Viruses from the air-sea interface of a natural surface slick.</title>
        <authorList>
            <person name="Rahlff J."/>
            <person name="Holmfeldt K."/>
        </authorList>
    </citation>
    <scope>NUCLEOTIDE SEQUENCE [LARGE SCALE GENOMIC DNA]</scope>
    <source>
        <strain evidence="1 2">SMS4</strain>
    </source>
</reference>
<protein>
    <submittedName>
        <fullName evidence="1">Cryptochrome/photolyase family protein</fullName>
    </submittedName>
</protein>
<dbReference type="Pfam" id="PF04244">
    <property type="entry name" value="DPRP"/>
    <property type="match status" value="1"/>
</dbReference>
<dbReference type="InterPro" id="IPR007357">
    <property type="entry name" value="PhrB-like"/>
</dbReference>
<keyword evidence="2" id="KW-1185">Reference proteome</keyword>
<proteinExistence type="predicted"/>
<dbReference type="PANTHER" id="PTHR38657">
    <property type="entry name" value="SLR1343 PROTEIN"/>
    <property type="match status" value="1"/>
</dbReference>
<dbReference type="Gene3D" id="1.10.10.1710">
    <property type="entry name" value="Deoxyribodipyrimidine photolyase-related"/>
    <property type="match status" value="1"/>
</dbReference>
<evidence type="ECO:0000313" key="2">
    <source>
        <dbReference type="Proteomes" id="UP001231109"/>
    </source>
</evidence>
<dbReference type="EMBL" id="JAPJDZ010000035">
    <property type="protein sequence ID" value="MDP5136964.1"/>
    <property type="molecule type" value="Genomic_DNA"/>
</dbReference>
<dbReference type="Gene3D" id="3.40.50.620">
    <property type="entry name" value="HUPs"/>
    <property type="match status" value="1"/>
</dbReference>
<dbReference type="Gene3D" id="1.10.579.10">
    <property type="entry name" value="DNA Cyclobutane Dipyrimidine Photolyase, subunit A, domain 3"/>
    <property type="match status" value="1"/>
</dbReference>
<gene>
    <name evidence="1" type="ORF">ORJ04_13500</name>
</gene>
<dbReference type="InterPro" id="IPR052551">
    <property type="entry name" value="UV-DNA_repair_photolyase"/>
</dbReference>
<comment type="caution">
    <text evidence="1">The sequence shown here is derived from an EMBL/GenBank/DDBJ whole genome shotgun (WGS) entry which is preliminary data.</text>
</comment>
<sequence>MPKLIVVLGDQLSPALSSLQHLQPEDVILLAEVAEEACYVKHHKHKIILLFSAMRHFAAVLKQQGMSVYYLQYGNVNNMTSAVSAALQQHPSLEQVVITQCGEYRLQQEIDQWSQHFSLPVQVLDDDRFICTLSRFSQWASGKKQLRMEYFYREMRRYTGLLMQNDQPEGGKWNYDADNRKACPSDMQQIAPLTFSADDITEQVKMLVLKHFPDNMGEVDNFCYAVTGKDARLAFMHFVEQQLPRFGDYQDAMLLDQPFLFHSICSVYLNCGLLDVRWMCNKVAAAYHSGAVPLNAAEGFIRQLIGWREYVRGLYWLLMPGYATENYLQATRELPAFYWHGKTRMRCMQQAISSTIEHAYSHHIHRLMITGNFALLAGLSVKQLTDWYLAVYADAYEWVELPNTLGMALFADGGVMASKPYAASGAYINRMSNYCQHCHYKVKDTTGDAACPFNALYWHFLHRNEQQLAANPRLALAYANWRRRSEADQNAILAKAEHTLIHLEQL</sequence>
<dbReference type="RefSeq" id="WP_027670792.1">
    <property type="nucleotide sequence ID" value="NZ_JAPJDZ010000035.1"/>
</dbReference>
<dbReference type="InterPro" id="IPR036134">
    <property type="entry name" value="Crypto/Photolyase_FAD-like_sf"/>
</dbReference>